<dbReference type="PIRSF" id="PIRSF016104">
    <property type="entry name" value="GPI2"/>
    <property type="match status" value="1"/>
</dbReference>
<proteinExistence type="evidence at transcript level"/>
<evidence type="ECO:0000256" key="4">
    <source>
        <dbReference type="ARBA" id="ARBA00022502"/>
    </source>
</evidence>
<keyword evidence="4" id="KW-0337">GPI-anchor biosynthesis</keyword>
<name>J3JTI9_DENPD</name>
<comment type="pathway">
    <text evidence="2">Glycolipid biosynthesis; glycosylphosphatidylinositol-anchor biosynthesis.</text>
</comment>
<feature type="transmembrane region" description="Helical" evidence="8">
    <location>
        <begin position="156"/>
        <end position="176"/>
    </location>
</feature>
<keyword evidence="6 8" id="KW-1133">Transmembrane helix</keyword>
<evidence type="ECO:0000256" key="8">
    <source>
        <dbReference type="SAM" id="Phobius"/>
    </source>
</evidence>
<feature type="transmembrane region" description="Helical" evidence="8">
    <location>
        <begin position="254"/>
        <end position="272"/>
    </location>
</feature>
<feature type="transmembrane region" description="Helical" evidence="8">
    <location>
        <begin position="50"/>
        <end position="74"/>
    </location>
</feature>
<evidence type="ECO:0000256" key="5">
    <source>
        <dbReference type="ARBA" id="ARBA00022692"/>
    </source>
</evidence>
<evidence type="ECO:0000256" key="7">
    <source>
        <dbReference type="ARBA" id="ARBA00023136"/>
    </source>
</evidence>
<dbReference type="EMBL" id="BT126546">
    <property type="protein sequence ID" value="AEE61510.1"/>
    <property type="molecule type" value="mRNA"/>
</dbReference>
<comment type="similarity">
    <text evidence="3">Belongs to the PIGC family.</text>
</comment>
<evidence type="ECO:0000313" key="9">
    <source>
        <dbReference type="EMBL" id="AEE61510.1"/>
    </source>
</evidence>
<dbReference type="InterPro" id="IPR009450">
    <property type="entry name" value="Plno_GlcNAc_GPI2"/>
</dbReference>
<dbReference type="UniPathway" id="UPA00196"/>
<dbReference type="PANTHER" id="PTHR12982">
    <property type="entry name" value="PHOSPHATIDYLINOSITOL GLYCAN, CLASS C"/>
    <property type="match status" value="1"/>
</dbReference>
<feature type="transmembrane region" description="Helical" evidence="8">
    <location>
        <begin position="86"/>
        <end position="105"/>
    </location>
</feature>
<sequence length="298" mass="33871">MPQGVPPGGPKKKPWRKILYEKQAYPDNYTDHNIFLKDLKKNIDFHEVSFLEACLGANLVLQEFCTVVFFAVVYMYMVSRWIESWVLLYGMTFTGFVCFVFYRCIRLVKTPQEFTIDRKKHSLGHDVRTVLTFIAFGQLFSPVLHTLTDTISTDTIHTMAFLMFIVHLVFFDYGVPAAIVSKSVSLSAAIFASICLASRLASASEAFVLLALATQLFALSPILRNLFNHHPIITAILFLIDLHFLLLISSVGAVLFLSAVFLINLICPVLFVKYQKHKDNIYGPWDEAVVKDVDNIRF</sequence>
<dbReference type="AlphaFoldDB" id="J3JTI9"/>
<dbReference type="PANTHER" id="PTHR12982:SF0">
    <property type="entry name" value="PHOSPHATIDYLINOSITOL N-ACETYLGLUCOSAMINYLTRANSFERASE SUBUNIT C"/>
    <property type="match status" value="1"/>
</dbReference>
<evidence type="ECO:0000256" key="1">
    <source>
        <dbReference type="ARBA" id="ARBA00004141"/>
    </source>
</evidence>
<evidence type="ECO:0008006" key="10">
    <source>
        <dbReference type="Google" id="ProtNLM"/>
    </source>
</evidence>
<accession>J3JTI9</accession>
<organism evidence="9">
    <name type="scientific">Dendroctonus ponderosae</name>
    <name type="common">Mountain pine beetle</name>
    <dbReference type="NCBI Taxonomy" id="77166"/>
    <lineage>
        <taxon>Eukaryota</taxon>
        <taxon>Metazoa</taxon>
        <taxon>Ecdysozoa</taxon>
        <taxon>Arthropoda</taxon>
        <taxon>Hexapoda</taxon>
        <taxon>Insecta</taxon>
        <taxon>Pterygota</taxon>
        <taxon>Neoptera</taxon>
        <taxon>Endopterygota</taxon>
        <taxon>Coleoptera</taxon>
        <taxon>Polyphaga</taxon>
        <taxon>Cucujiformia</taxon>
        <taxon>Curculionidae</taxon>
        <taxon>Scolytinae</taxon>
        <taxon>Dendroctonus</taxon>
    </lineage>
</organism>
<protein>
    <recommendedName>
        <fullName evidence="10">Phosphatidylinositol N-acetylglucosaminyltransferase subunit C</fullName>
    </recommendedName>
</protein>
<keyword evidence="7 8" id="KW-0472">Membrane</keyword>
<dbReference type="HOGENOM" id="CLU_024002_2_0_1"/>
<dbReference type="Pfam" id="PF06432">
    <property type="entry name" value="GPI2"/>
    <property type="match status" value="1"/>
</dbReference>
<keyword evidence="5 8" id="KW-0812">Transmembrane</keyword>
<reference evidence="9" key="1">
    <citation type="journal article" date="2012" name="Insect Biochem. Mol. Biol.">
        <title>Transcriptome and full-length cDNA resources for the mountain pine beetle, Dendroctonus ponderosae Hopkins, a major insect pest of pine forests.</title>
        <authorList>
            <person name="Keeling C.I."/>
            <person name="Henderson H."/>
            <person name="Li M."/>
            <person name="Yuen M."/>
            <person name="Clark E.L."/>
            <person name="Fraser J.D."/>
            <person name="Huber D.P."/>
            <person name="Liao N.Y."/>
            <person name="Roderick Docking T."/>
            <person name="Birol I."/>
            <person name="Chan S.K."/>
            <person name="Taylor G.A."/>
            <person name="Palmquist D."/>
            <person name="Jones S.J."/>
            <person name="Bohlmann J."/>
        </authorList>
    </citation>
    <scope>NUCLEOTIDE SEQUENCE</scope>
    <source>
        <tissue evidence="9">Midgut and adhering fatbody of emerged adults of both sexes after feeding on lodgepole pine for up to 64 h</tissue>
    </source>
</reference>
<comment type="subcellular location">
    <subcellularLocation>
        <location evidence="1">Membrane</location>
        <topology evidence="1">Multi-pass membrane protein</topology>
    </subcellularLocation>
</comment>
<feature type="transmembrane region" description="Helical" evidence="8">
    <location>
        <begin position="206"/>
        <end position="223"/>
    </location>
</feature>
<feature type="transmembrane region" description="Helical" evidence="8">
    <location>
        <begin position="230"/>
        <end position="248"/>
    </location>
</feature>
<evidence type="ECO:0000256" key="3">
    <source>
        <dbReference type="ARBA" id="ARBA00008321"/>
    </source>
</evidence>
<dbReference type="GO" id="GO:0000506">
    <property type="term" value="C:glycosylphosphatidylinositol-N-acetylglucosaminyltransferase (GPI-GnT) complex"/>
    <property type="evidence" value="ECO:0007669"/>
    <property type="project" value="TreeGrafter"/>
</dbReference>
<dbReference type="OrthoDB" id="196709at2759"/>
<feature type="transmembrane region" description="Helical" evidence="8">
    <location>
        <begin position="126"/>
        <end position="144"/>
    </location>
</feature>
<evidence type="ECO:0000256" key="6">
    <source>
        <dbReference type="ARBA" id="ARBA00022989"/>
    </source>
</evidence>
<evidence type="ECO:0000256" key="2">
    <source>
        <dbReference type="ARBA" id="ARBA00004687"/>
    </source>
</evidence>
<dbReference type="GO" id="GO:0006506">
    <property type="term" value="P:GPI anchor biosynthetic process"/>
    <property type="evidence" value="ECO:0007669"/>
    <property type="project" value="UniProtKB-UniPathway"/>
</dbReference>